<accession>A0ABP8AXJ1</accession>
<dbReference type="RefSeq" id="WP_344777454.1">
    <property type="nucleotide sequence ID" value="NZ_BAABBX010000016.1"/>
</dbReference>
<dbReference type="EMBL" id="BAABBX010000016">
    <property type="protein sequence ID" value="GAA4192658.1"/>
    <property type="molecule type" value="Genomic_DNA"/>
</dbReference>
<gene>
    <name evidence="3" type="ORF">GCM10022288_25270</name>
</gene>
<evidence type="ECO:0000313" key="3">
    <source>
        <dbReference type="EMBL" id="GAA4192658.1"/>
    </source>
</evidence>
<dbReference type="PROSITE" id="PS51257">
    <property type="entry name" value="PROKAR_LIPOPROTEIN"/>
    <property type="match status" value="1"/>
</dbReference>
<feature type="chain" id="PRO_5045985359" description="BMP family ABC transporter substrate-binding protein" evidence="2">
    <location>
        <begin position="22"/>
        <end position="219"/>
    </location>
</feature>
<sequence>MPLLRSLAVIAAGLLSAALLAGCAQSDWDTPHAAPSALGEPAAGFAPETSPSPEATVHPEPGSWDEVRPSPGMRVVLLTAGHDSPTKTLVTAIRSWADAEHVELRTVAADDDLIDGIVQAMKLRPDLIVTAGDDLIDPLATVTASHLDQKFLVVGAEIAEPTGNVTAVDWTGASFRGEGLGMSSSYDAASFTPERCGRGIRAGVAAVLTGMTGVVLWIG</sequence>
<comment type="caution">
    <text evidence="3">The sequence shown here is derived from an EMBL/GenBank/DDBJ whole genome shotgun (WGS) entry which is preliminary data.</text>
</comment>
<dbReference type="Proteomes" id="UP001500213">
    <property type="component" value="Unassembled WGS sequence"/>
</dbReference>
<feature type="region of interest" description="Disordered" evidence="1">
    <location>
        <begin position="30"/>
        <end position="69"/>
    </location>
</feature>
<keyword evidence="4" id="KW-1185">Reference proteome</keyword>
<proteinExistence type="predicted"/>
<evidence type="ECO:0008006" key="5">
    <source>
        <dbReference type="Google" id="ProtNLM"/>
    </source>
</evidence>
<evidence type="ECO:0000313" key="4">
    <source>
        <dbReference type="Proteomes" id="UP001500213"/>
    </source>
</evidence>
<feature type="signal peptide" evidence="2">
    <location>
        <begin position="1"/>
        <end position="21"/>
    </location>
</feature>
<evidence type="ECO:0000256" key="2">
    <source>
        <dbReference type="SAM" id="SignalP"/>
    </source>
</evidence>
<dbReference type="Gene3D" id="3.40.50.2300">
    <property type="match status" value="1"/>
</dbReference>
<evidence type="ECO:0000256" key="1">
    <source>
        <dbReference type="SAM" id="MobiDB-lite"/>
    </source>
</evidence>
<name>A0ABP8AXJ1_9MICO</name>
<keyword evidence="2" id="KW-0732">Signal</keyword>
<protein>
    <recommendedName>
        <fullName evidence="5">BMP family ABC transporter substrate-binding protein</fullName>
    </recommendedName>
</protein>
<reference evidence="4" key="1">
    <citation type="journal article" date="2019" name="Int. J. Syst. Evol. Microbiol.">
        <title>The Global Catalogue of Microorganisms (GCM) 10K type strain sequencing project: providing services to taxonomists for standard genome sequencing and annotation.</title>
        <authorList>
            <consortium name="The Broad Institute Genomics Platform"/>
            <consortium name="The Broad Institute Genome Sequencing Center for Infectious Disease"/>
            <person name="Wu L."/>
            <person name="Ma J."/>
        </authorList>
    </citation>
    <scope>NUCLEOTIDE SEQUENCE [LARGE SCALE GENOMIC DNA]</scope>
    <source>
        <strain evidence="4">JCM 17593</strain>
    </source>
</reference>
<organism evidence="3 4">
    <name type="scientific">Gryllotalpicola kribbensis</name>
    <dbReference type="NCBI Taxonomy" id="993084"/>
    <lineage>
        <taxon>Bacteria</taxon>
        <taxon>Bacillati</taxon>
        <taxon>Actinomycetota</taxon>
        <taxon>Actinomycetes</taxon>
        <taxon>Micrococcales</taxon>
        <taxon>Microbacteriaceae</taxon>
        <taxon>Gryllotalpicola</taxon>
    </lineage>
</organism>